<name>A0ABU5EMY3_9FLAO</name>
<reference evidence="4 5" key="1">
    <citation type="submission" date="2023-11" db="EMBL/GenBank/DDBJ databases">
        <title>Winogradskyella pelagius sp. nov., isolated from coastal sediment.</title>
        <authorList>
            <person name="Li F."/>
        </authorList>
    </citation>
    <scope>NUCLEOTIDE SEQUENCE [LARGE SCALE GENOMIC DNA]</scope>
    <source>
        <strain evidence="4 5">KCTC 23502</strain>
    </source>
</reference>
<feature type="domain" description="DUF7507" evidence="3">
    <location>
        <begin position="1310"/>
        <end position="1375"/>
    </location>
</feature>
<dbReference type="NCBIfam" id="TIGR01451">
    <property type="entry name" value="B_ant_repeat"/>
    <property type="match status" value="1"/>
</dbReference>
<feature type="region of interest" description="Disordered" evidence="1">
    <location>
        <begin position="1104"/>
        <end position="1150"/>
    </location>
</feature>
<accession>A0ABU5EMY3</accession>
<feature type="signal peptide" evidence="2">
    <location>
        <begin position="1"/>
        <end position="30"/>
    </location>
</feature>
<evidence type="ECO:0000259" key="3">
    <source>
        <dbReference type="Pfam" id="PF24346"/>
    </source>
</evidence>
<dbReference type="Gene3D" id="4.10.1080.10">
    <property type="entry name" value="TSP type-3 repeat"/>
    <property type="match status" value="1"/>
</dbReference>
<protein>
    <recommendedName>
        <fullName evidence="3">DUF7507 domain-containing protein</fullName>
    </recommendedName>
</protein>
<feature type="region of interest" description="Disordered" evidence="1">
    <location>
        <begin position="1065"/>
        <end position="1091"/>
    </location>
</feature>
<evidence type="ECO:0000313" key="5">
    <source>
        <dbReference type="Proteomes" id="UP001285855"/>
    </source>
</evidence>
<evidence type="ECO:0000256" key="1">
    <source>
        <dbReference type="SAM" id="MobiDB-lite"/>
    </source>
</evidence>
<keyword evidence="2" id="KW-0732">Signal</keyword>
<proteinExistence type="predicted"/>
<organism evidence="4 5">
    <name type="scientific">Winogradskyella aquimaris</name>
    <dbReference type="NCBI Taxonomy" id="864074"/>
    <lineage>
        <taxon>Bacteria</taxon>
        <taxon>Pseudomonadati</taxon>
        <taxon>Bacteroidota</taxon>
        <taxon>Flavobacteriia</taxon>
        <taxon>Flavobacteriales</taxon>
        <taxon>Flavobacteriaceae</taxon>
        <taxon>Winogradskyella</taxon>
    </lineage>
</organism>
<dbReference type="InterPro" id="IPR055354">
    <property type="entry name" value="DUF7507"/>
</dbReference>
<dbReference type="PROSITE" id="PS00018">
    <property type="entry name" value="EF_HAND_1"/>
    <property type="match status" value="2"/>
</dbReference>
<feature type="region of interest" description="Disordered" evidence="1">
    <location>
        <begin position="1268"/>
        <end position="1299"/>
    </location>
</feature>
<dbReference type="EMBL" id="JAXDAE010000011">
    <property type="protein sequence ID" value="MDY2587815.1"/>
    <property type="molecule type" value="Genomic_DNA"/>
</dbReference>
<dbReference type="RefSeq" id="WP_407702700.1">
    <property type="nucleotide sequence ID" value="NZ_JAXDAE010000011.1"/>
</dbReference>
<dbReference type="InterPro" id="IPR028974">
    <property type="entry name" value="TSP_type-3_rpt"/>
</dbReference>
<evidence type="ECO:0000313" key="4">
    <source>
        <dbReference type="EMBL" id="MDY2587815.1"/>
    </source>
</evidence>
<feature type="non-terminal residue" evidence="4">
    <location>
        <position position="1376"/>
    </location>
</feature>
<feature type="domain" description="DUF7507" evidence="3">
    <location>
        <begin position="1179"/>
        <end position="1286"/>
    </location>
</feature>
<feature type="compositionally biased region" description="Polar residues" evidence="1">
    <location>
        <begin position="1268"/>
        <end position="1290"/>
    </location>
</feature>
<dbReference type="Pfam" id="PF24346">
    <property type="entry name" value="DUF7507"/>
    <property type="match status" value="2"/>
</dbReference>
<dbReference type="SUPFAM" id="SSF103647">
    <property type="entry name" value="TSP type-3 repeat"/>
    <property type="match status" value="1"/>
</dbReference>
<dbReference type="Proteomes" id="UP001285855">
    <property type="component" value="Unassembled WGS sequence"/>
</dbReference>
<evidence type="ECO:0000256" key="2">
    <source>
        <dbReference type="SAM" id="SignalP"/>
    </source>
</evidence>
<sequence>MKNYTRVPLSSKLILFAVIFISTLLNKSFAQTAVTNINANYVDVNDSSNDYNINGYGGTYPTGTNYTIQHTTVTSSSNNLVLSDFSIGADNYVPFLIADESFVQRVDNANVTGNRQVIFHEREVISGTTLQLDSDYVATNEAVFNSTIINRGADNTFANQGGANINNIERIDFVWTTGLATPTPALSGFLVLERGGNDPFKVAPILSIDGSNQPTSYGNLLSVPASNWGDTGNTIQTTVFVKDEADANLRPSTDVGNQNINAVYVSFSDLGIAPNTTVYGYSIIPNDVNTTSHTLTDVTTFPTATSSASGQGGIDLIVTGAVYNADGNLARALIITANDDDFSATTFGSAGGTTSTVFTNDDANGTTPATNALIDNNINISNDDGLIGVVINNNGTIDVPFGATPGTYNVEYQICLTADNTICDTAIATIVIVDDCDALASGNTDTDGDGVSDVCDFDDDNDGILDTNDIDCAPGPLALGQTFADNTGSNFNAEFIPNVYEYGGASVTFGYEPYGGSAWHLSGVTSQNNPGILPDGDYINAIADGTTFPENEHVRFYFNFSEPVYNVNFKVGGLDNSDRADFFAVNNTDNVPVNISDINVGANLTINGQSAVTGPSANANAPSNSIAIQIDGPVTQIIIDVGNQDGNELETVEIQFYEMQYCLPLDTDGDGVIDILDLDSDNDGIYDIDEVGGTDFNNDGQADGAVDANGIPASASGGISPIDTLNDGSFDYQNTDSDGDGCADANEAYGNVTAAGIDGGQFGFPDPANVDTSGLVDLGALVDYDIGTNPSVTDPTINSVCDPCNAISSGNTDTDGDGISDICDEDNDNDGIIDIYEQDCSPGPIALGQTFSDNTGSNFNAEFIPNVYAYGGASVTFGYEPYGGSAWNLSGVSNQNNPAILPDGEYINVIADGTTYPEGEVVRFYFTFSQPVYNVNFKLGGLGDFERADFTATNGSDNLPVNLSDINVGGGLTIANQSAVTGASVDSAAPANSINVSVFGPVTEIIVTVGQQDGDELENVDLQFYEMQYCLDLDTDGDGVNDVVDLDSDNDGIYDIDEAGNGALDTNNDGILDSNDASFSDGDGNGADDTAQANIPVDTLTDGSFDFQNTDSDGDGCPDANEAYDSPFVSGSDGGQFGEPDPASVDSNNGLVTEAGVDYSLGTNSAVTDPGIASSCVINPSITTVKTFTDIDGNALTTEYSAVGEVINYTITLTNSGNVDIYSPTMVDTTADSAPVRGGDAPGNDDGVLNVGETWTYIASHTVTQADLDNGSYTNTAEADGSADTTNDGSGDTPVDNDESETVNAIQSSNFELTKTAAITNDVGPAGASLGDELTYTFSVENTGNVTISNLAIDDALTGSVDLAITPSTLAPGATG</sequence>
<dbReference type="InterPro" id="IPR047589">
    <property type="entry name" value="DUF11_rpt"/>
</dbReference>
<comment type="caution">
    <text evidence="4">The sequence shown here is derived from an EMBL/GenBank/DDBJ whole genome shotgun (WGS) entry which is preliminary data.</text>
</comment>
<dbReference type="InterPro" id="IPR018247">
    <property type="entry name" value="EF_Hand_1_Ca_BS"/>
</dbReference>
<keyword evidence="5" id="KW-1185">Reference proteome</keyword>
<gene>
    <name evidence="4" type="ORF">SNF14_10715</name>
</gene>
<feature type="chain" id="PRO_5046866045" description="DUF7507 domain-containing protein" evidence="2">
    <location>
        <begin position="31"/>
        <end position="1376"/>
    </location>
</feature>